<evidence type="ECO:0000313" key="3">
    <source>
        <dbReference type="Proteomes" id="UP000054995"/>
    </source>
</evidence>
<keyword evidence="1" id="KW-0732">Signal</keyword>
<accession>A0A0V1FHB4</accession>
<dbReference type="AlphaFoldDB" id="A0A0V1FHB4"/>
<feature type="signal peptide" evidence="1">
    <location>
        <begin position="1"/>
        <end position="21"/>
    </location>
</feature>
<protein>
    <recommendedName>
        <fullName evidence="4">Secreted protein</fullName>
    </recommendedName>
</protein>
<evidence type="ECO:0008006" key="4">
    <source>
        <dbReference type="Google" id="ProtNLM"/>
    </source>
</evidence>
<gene>
    <name evidence="2" type="ORF">T4D_14654</name>
</gene>
<dbReference type="EMBL" id="JYDT01000090">
    <property type="protein sequence ID" value="KRY85437.1"/>
    <property type="molecule type" value="Genomic_DNA"/>
</dbReference>
<comment type="caution">
    <text evidence="2">The sequence shown here is derived from an EMBL/GenBank/DDBJ whole genome shotgun (WGS) entry which is preliminary data.</text>
</comment>
<feature type="chain" id="PRO_5006877989" description="Secreted protein" evidence="1">
    <location>
        <begin position="22"/>
        <end position="120"/>
    </location>
</feature>
<name>A0A0V1FHB4_TRIPS</name>
<reference evidence="2 3" key="1">
    <citation type="submission" date="2015-01" db="EMBL/GenBank/DDBJ databases">
        <title>Evolution of Trichinella species and genotypes.</title>
        <authorList>
            <person name="Korhonen P.K."/>
            <person name="Edoardo P."/>
            <person name="Giuseppe L.R."/>
            <person name="Gasser R.B."/>
        </authorList>
    </citation>
    <scope>NUCLEOTIDE SEQUENCE [LARGE SCALE GENOMIC DNA]</scope>
    <source>
        <strain evidence="2">ISS470</strain>
    </source>
</reference>
<proteinExistence type="predicted"/>
<sequence>MKRFCSTLASSIAFLWIVVDAAPLGLPYGSFYCRVINFSYYTIKQDNKSQMNSISPVFSFFPFHFLTKKSTDRQKADIDNGKLFIKRFVNWNTLNKFGFFFEQINKRLTFITKAVQLKPG</sequence>
<keyword evidence="3" id="KW-1185">Reference proteome</keyword>
<evidence type="ECO:0000313" key="2">
    <source>
        <dbReference type="EMBL" id="KRY85437.1"/>
    </source>
</evidence>
<evidence type="ECO:0000256" key="1">
    <source>
        <dbReference type="SAM" id="SignalP"/>
    </source>
</evidence>
<dbReference type="Proteomes" id="UP000054995">
    <property type="component" value="Unassembled WGS sequence"/>
</dbReference>
<organism evidence="2 3">
    <name type="scientific">Trichinella pseudospiralis</name>
    <name type="common">Parasitic roundworm</name>
    <dbReference type="NCBI Taxonomy" id="6337"/>
    <lineage>
        <taxon>Eukaryota</taxon>
        <taxon>Metazoa</taxon>
        <taxon>Ecdysozoa</taxon>
        <taxon>Nematoda</taxon>
        <taxon>Enoplea</taxon>
        <taxon>Dorylaimia</taxon>
        <taxon>Trichinellida</taxon>
        <taxon>Trichinellidae</taxon>
        <taxon>Trichinella</taxon>
    </lineage>
</organism>